<proteinExistence type="inferred from homology"/>
<feature type="compositionally biased region" description="Basic and acidic residues" evidence="5">
    <location>
        <begin position="419"/>
        <end position="432"/>
    </location>
</feature>
<dbReference type="Proteomes" id="UP001243623">
    <property type="component" value="Chromosome"/>
</dbReference>
<evidence type="ECO:0000256" key="4">
    <source>
        <dbReference type="ARBA" id="ARBA00030759"/>
    </source>
</evidence>
<evidence type="ECO:0000313" key="7">
    <source>
        <dbReference type="EMBL" id="WIW71206.1"/>
    </source>
</evidence>
<dbReference type="Gene3D" id="3.40.50.300">
    <property type="entry name" value="P-loop containing nucleotide triphosphate hydrolases"/>
    <property type="match status" value="1"/>
</dbReference>
<dbReference type="Pfam" id="PF17863">
    <property type="entry name" value="AAA_lid_2"/>
    <property type="match status" value="1"/>
</dbReference>
<comment type="similarity">
    <text evidence="1">Belongs to the Mg-chelatase subunits D/I family.</text>
</comment>
<evidence type="ECO:0000256" key="2">
    <source>
        <dbReference type="ARBA" id="ARBA00022741"/>
    </source>
</evidence>
<keyword evidence="8" id="KW-1185">Reference proteome</keyword>
<protein>
    <recommendedName>
        <fullName evidence="4">Mg-protoporphyrin IX chelatase</fullName>
    </recommendedName>
</protein>
<dbReference type="RefSeq" id="WP_147666661.1">
    <property type="nucleotide sequence ID" value="NZ_CP120678.1"/>
</dbReference>
<evidence type="ECO:0000256" key="3">
    <source>
        <dbReference type="ARBA" id="ARBA00022840"/>
    </source>
</evidence>
<dbReference type="InterPro" id="IPR003593">
    <property type="entry name" value="AAA+_ATPase"/>
</dbReference>
<accession>A0A9Y2ET70</accession>
<dbReference type="PANTHER" id="PTHR32039">
    <property type="entry name" value="MAGNESIUM-CHELATASE SUBUNIT CHLI"/>
    <property type="match status" value="1"/>
</dbReference>
<dbReference type="Gene3D" id="1.10.8.80">
    <property type="entry name" value="Magnesium chelatase subunit I, C-Terminal domain"/>
    <property type="match status" value="1"/>
</dbReference>
<reference evidence="7" key="1">
    <citation type="submission" date="2023-03" db="EMBL/GenBank/DDBJ databases">
        <title>Selenobaculum gbiensis gen. nov. sp. nov., a new bacterium isolated from the gut microbiota of IBD patient.</title>
        <authorList>
            <person name="Yeo S."/>
            <person name="Park H."/>
            <person name="Huh C.S."/>
        </authorList>
    </citation>
    <scope>NUCLEOTIDE SEQUENCE</scope>
    <source>
        <strain evidence="7">ICN-92133</strain>
    </source>
</reference>
<dbReference type="EMBL" id="CP120678">
    <property type="protein sequence ID" value="WIW71206.1"/>
    <property type="molecule type" value="Genomic_DNA"/>
</dbReference>
<name>A0A9Y2ET70_9FIRM</name>
<dbReference type="SMART" id="SM00382">
    <property type="entry name" value="AAA"/>
    <property type="match status" value="1"/>
</dbReference>
<organism evidence="7 8">
    <name type="scientific">Selenobaculum gibii</name>
    <dbReference type="NCBI Taxonomy" id="3054208"/>
    <lineage>
        <taxon>Bacteria</taxon>
        <taxon>Bacillati</taxon>
        <taxon>Bacillota</taxon>
        <taxon>Negativicutes</taxon>
        <taxon>Selenomonadales</taxon>
        <taxon>Selenomonadaceae</taxon>
        <taxon>Selenobaculum</taxon>
    </lineage>
</organism>
<dbReference type="KEGG" id="sgbi:P3F81_02420"/>
<dbReference type="AlphaFoldDB" id="A0A9Y2ET70"/>
<sequence>MQYHQLIRHNGIEPLFHAIEMSVIAACNHLPFHLHAEGLRGTGKTTALRAAHALLPPIERIKGCIYNCDPKNPHCPQHKNLTQEEIATIGTEFVPRPFLEISHSAKIASVVGSIDLSKLVNSENSTAALLPGTIPQAHRGIIFVDEINRLADTSPELADILLDVMGTKPGRIQIEEAGLPIVEMPVEVSIWAASNPDEEPGRLADVRRQLSDRFDLTIPVKQPSDVTSVQRILNQTSPDTELFQTFSIPKLDNISFRDDLQQILATIYVQFNLESIRSIQAIETASRLEAAISQRNTAQIDDIIKAILPTLSHRVSMQTIEQILHYLDLIKSHQEIPFSLSAGVIAEHTPKPTIKKFSLSRLQQFLKQLIKLLPKFPSMSALTANTKRNEDPSHHQPQLKTSTKEDIISPPKIATPLSELKEADWLQKPEEK</sequence>
<evidence type="ECO:0000259" key="6">
    <source>
        <dbReference type="SMART" id="SM00382"/>
    </source>
</evidence>
<dbReference type="SUPFAM" id="SSF52540">
    <property type="entry name" value="P-loop containing nucleoside triphosphate hydrolases"/>
    <property type="match status" value="1"/>
</dbReference>
<dbReference type="Pfam" id="PF01078">
    <property type="entry name" value="Mg_chelatase"/>
    <property type="match status" value="1"/>
</dbReference>
<gene>
    <name evidence="7" type="ORF">P3F81_02420</name>
</gene>
<dbReference type="InterPro" id="IPR041628">
    <property type="entry name" value="ChlI/MoxR_AAA_lid"/>
</dbReference>
<evidence type="ECO:0000256" key="5">
    <source>
        <dbReference type="SAM" id="MobiDB-lite"/>
    </source>
</evidence>
<dbReference type="InterPro" id="IPR027417">
    <property type="entry name" value="P-loop_NTPase"/>
</dbReference>
<dbReference type="PANTHER" id="PTHR32039:SF9">
    <property type="entry name" value="MAGNESIUM-CHELATASE SUBUNIT CHLI-2, CHLOROPLASTIC"/>
    <property type="match status" value="1"/>
</dbReference>
<dbReference type="InterPro" id="IPR045006">
    <property type="entry name" value="CHLI-like"/>
</dbReference>
<feature type="region of interest" description="Disordered" evidence="5">
    <location>
        <begin position="384"/>
        <end position="432"/>
    </location>
</feature>
<evidence type="ECO:0000313" key="8">
    <source>
        <dbReference type="Proteomes" id="UP001243623"/>
    </source>
</evidence>
<keyword evidence="2" id="KW-0547">Nucleotide-binding</keyword>
<keyword evidence="3 7" id="KW-0067">ATP-binding</keyword>
<feature type="domain" description="AAA+ ATPase" evidence="6">
    <location>
        <begin position="30"/>
        <end position="224"/>
    </location>
</feature>
<dbReference type="GO" id="GO:0005524">
    <property type="term" value="F:ATP binding"/>
    <property type="evidence" value="ECO:0007669"/>
    <property type="project" value="UniProtKB-KW"/>
</dbReference>
<dbReference type="InterPro" id="IPR000523">
    <property type="entry name" value="Mg_chelatse_chII-like_cat_dom"/>
</dbReference>
<evidence type="ECO:0000256" key="1">
    <source>
        <dbReference type="ARBA" id="ARBA00005799"/>
    </source>
</evidence>